<gene>
    <name evidence="19" type="ORF">PMAA_067050</name>
</gene>
<evidence type="ECO:0000256" key="3">
    <source>
        <dbReference type="ARBA" id="ARBA00022472"/>
    </source>
</evidence>
<dbReference type="PROSITE" id="PS50158">
    <property type="entry name" value="ZF_CCHC"/>
    <property type="match status" value="1"/>
</dbReference>
<reference evidence="20" key="1">
    <citation type="journal article" date="2015" name="Genome Announc.">
        <title>Genome sequence of the AIDS-associated pathogen Penicillium marneffei (ATCC18224) and its near taxonomic relative Talaromyces stipitatus (ATCC10500).</title>
        <authorList>
            <person name="Nierman W.C."/>
            <person name="Fedorova-Abrams N.D."/>
            <person name="Andrianopoulos A."/>
        </authorList>
    </citation>
    <scope>NUCLEOTIDE SEQUENCE [LARGE SCALE GENOMIC DNA]</scope>
    <source>
        <strain evidence="20">ATCC 18224 / CBS 334.59 / QM 7333</strain>
    </source>
</reference>
<feature type="compositionally biased region" description="Basic and acidic residues" evidence="17">
    <location>
        <begin position="416"/>
        <end position="441"/>
    </location>
</feature>
<evidence type="ECO:0000313" key="19">
    <source>
        <dbReference type="EMBL" id="EEA25600.1"/>
    </source>
</evidence>
<dbReference type="Gene3D" id="1.25.40.1050">
    <property type="match status" value="1"/>
</dbReference>
<dbReference type="InterPro" id="IPR017151">
    <property type="entry name" value="Xrn2/3/4"/>
</dbReference>
<dbReference type="GO" id="GO:0006397">
    <property type="term" value="P:mRNA processing"/>
    <property type="evidence" value="ECO:0007669"/>
    <property type="project" value="UniProtKB-UniRule"/>
</dbReference>
<dbReference type="GO" id="GO:0004534">
    <property type="term" value="F:5'-3' RNA exonuclease activity"/>
    <property type="evidence" value="ECO:0007669"/>
    <property type="project" value="UniProtKB-UniRule"/>
</dbReference>
<keyword evidence="12" id="KW-0539">Nucleus</keyword>
<evidence type="ECO:0000313" key="20">
    <source>
        <dbReference type="Proteomes" id="UP000001294"/>
    </source>
</evidence>
<dbReference type="PANTHER" id="PTHR12341">
    <property type="entry name" value="5'-&gt;3' EXORIBONUCLEASE"/>
    <property type="match status" value="1"/>
</dbReference>
<dbReference type="GO" id="GO:0005634">
    <property type="term" value="C:nucleus"/>
    <property type="evidence" value="ECO:0007669"/>
    <property type="project" value="UniProtKB-SubCell"/>
</dbReference>
<feature type="compositionally biased region" description="Low complexity" evidence="17">
    <location>
        <begin position="1014"/>
        <end position="1026"/>
    </location>
</feature>
<dbReference type="VEuPathDB" id="FungiDB:PMAA_067050"/>
<evidence type="ECO:0000256" key="15">
    <source>
        <dbReference type="PIRNR" id="PIRNR037239"/>
    </source>
</evidence>
<keyword evidence="16" id="KW-0863">Zinc-finger</keyword>
<evidence type="ECO:0000256" key="17">
    <source>
        <dbReference type="SAM" id="MobiDB-lite"/>
    </source>
</evidence>
<dbReference type="Gene3D" id="3.40.50.12390">
    <property type="match status" value="2"/>
</dbReference>
<evidence type="ECO:0000256" key="1">
    <source>
        <dbReference type="ARBA" id="ARBA00004123"/>
    </source>
</evidence>
<name>B6QCA6_TALMQ</name>
<keyword evidence="3" id="KW-0806">Transcription termination</keyword>
<feature type="region of interest" description="Disordered" evidence="17">
    <location>
        <begin position="529"/>
        <end position="594"/>
    </location>
</feature>
<keyword evidence="4" id="KW-0698">rRNA processing</keyword>
<feature type="compositionally biased region" description="Polar residues" evidence="17">
    <location>
        <begin position="532"/>
        <end position="542"/>
    </location>
</feature>
<evidence type="ECO:0000256" key="13">
    <source>
        <dbReference type="ARBA" id="ARBA00046137"/>
    </source>
</evidence>
<evidence type="ECO:0000256" key="12">
    <source>
        <dbReference type="ARBA" id="ARBA00023242"/>
    </source>
</evidence>
<dbReference type="OrthoDB" id="28245at2759"/>
<dbReference type="InterPro" id="IPR004859">
    <property type="entry name" value="Xrn1_N"/>
</dbReference>
<evidence type="ECO:0000256" key="2">
    <source>
        <dbReference type="ARBA" id="ARBA00006994"/>
    </source>
</evidence>
<keyword evidence="11" id="KW-0804">Transcription</keyword>
<feature type="compositionally biased region" description="Basic and acidic residues" evidence="17">
    <location>
        <begin position="121"/>
        <end position="135"/>
    </location>
</feature>
<dbReference type="Proteomes" id="UP000001294">
    <property type="component" value="Unassembled WGS sequence"/>
</dbReference>
<dbReference type="FunFam" id="1.25.40.1050:FF:000002">
    <property type="entry name" value="5'-3' exoribonuclease"/>
    <property type="match status" value="1"/>
</dbReference>
<dbReference type="GO" id="GO:0006364">
    <property type="term" value="P:rRNA processing"/>
    <property type="evidence" value="ECO:0007669"/>
    <property type="project" value="UniProtKB-KW"/>
</dbReference>
<keyword evidence="20" id="KW-1185">Reference proteome</keyword>
<evidence type="ECO:0000256" key="4">
    <source>
        <dbReference type="ARBA" id="ARBA00022552"/>
    </source>
</evidence>
<sequence length="1042" mass="117611">MGVPALFRWLSNKYPKIISPVIEEQPYEVNGEVIPVDTTKPNPNGEETDNLYLDMNGIVHPCTHPEGKPPPANEQEMMLEIFRYTDRVVNMVRPRKLLMIAVDGVAPRAKMNQQRSRRFRSAQEARENDQKKEEFQKLLVKQNAAKGIDPDKDIKEQVIQKTWDSNVITPGTPFMDILSASLRYWISYKLNTDPAWEKMKIIISDATVPGEGEHKVMNFIRSQRQDPSHDPNTRHVLYGLDADLIMLGLATHEPHFRVLREDVFFQESRPRTCRLCGQPGHKAEECRGEAKEKNGEFDEKQKAAPLKPFIWLNVSVLREYLAVELQVPQQRFPFDLERALDDWVFMCFFVGNDFLPHLPSLDIKENAIDLLISIWRENIPLMDDYVTKDGIVNFNHAQLILNGLGKQEDGIFRRRRQAEERKAANEQRRKEEEKARNAERSQKRRRSSPDYTAGEAGLSAPPAKGRKSGEGFIASTEVTLITPSRGHLDKETRQLTHSMVVNRSAIYKANEANKSAAAALKSQLLKGKVPTNAETETTNSEIPSGEEESLETSPSVLGKRKVEDLTDADNGTPGRDSPVAAGPAKPSDELPPDTVRLWESGYTERYYEQKFHVDPSNVEFRYQVARSYAEGLQWVLLYYMQGCPSWTWYYPYHYAPFAADFVDIGSMKPSFEKGKPFRPFEQLMGVLPASSNHAIPEIFHDLMSDPNSEIIDFYPEDFPVDLNGKKFAWQGVVLLPFIDETRLLAAMEKKYPLLSADEHARNTVGTDVLLISDQHPLYQELAANFYSKKQSTSKFALDMRVSEGLAGKVERDDNHIPHSSLDPPYDVDMPSLDENRSMMVNYEIPKSTHLHKSMLLRGVRFAPPALDQGDISAVRNKSRFNGRGGFRPNNGGGRGGNQYNQYNAPRPGMNDRANPFAAHLDPSFVPPPQGGASGWAPPAGGSGYSRGPPPPPRGGSHGYQNQPQGYNQSGYYGQDNSYQRGQNQYNYSAPPADYNQQGYYNAQRGGGGNRGDSRGYNNNRGGYQSQSRGGYNSRRSDGYDRY</sequence>
<keyword evidence="6 15" id="KW-0540">Nuclease</keyword>
<feature type="compositionally biased region" description="Low complexity" evidence="17">
    <location>
        <begin position="994"/>
        <end position="1003"/>
    </location>
</feature>
<dbReference type="PANTHER" id="PTHR12341:SF41">
    <property type="entry name" value="5'-3' EXORIBONUCLEASE 2"/>
    <property type="match status" value="1"/>
</dbReference>
<feature type="region of interest" description="Disordered" evidence="17">
    <location>
        <begin position="110"/>
        <end position="135"/>
    </location>
</feature>
<evidence type="ECO:0000256" key="11">
    <source>
        <dbReference type="ARBA" id="ARBA00023163"/>
    </source>
</evidence>
<accession>B6QCA6</accession>
<dbReference type="PIRSF" id="PIRSF037239">
    <property type="entry name" value="Exonuclease_Xrn2"/>
    <property type="match status" value="1"/>
</dbReference>
<keyword evidence="8 15" id="KW-0269">Exonuclease</keyword>
<comment type="function">
    <text evidence="15">Possesses 5'-&gt;3' exoribonuclease activity. May promote termination of transcription by RNA polymerase II.</text>
</comment>
<dbReference type="Pfam" id="PF03159">
    <property type="entry name" value="XRN_N"/>
    <property type="match status" value="1"/>
</dbReference>
<evidence type="ECO:0000259" key="18">
    <source>
        <dbReference type="PROSITE" id="PS50158"/>
    </source>
</evidence>
<dbReference type="GO" id="GO:0008270">
    <property type="term" value="F:zinc ion binding"/>
    <property type="evidence" value="ECO:0007669"/>
    <property type="project" value="UniProtKB-KW"/>
</dbReference>
<dbReference type="AlphaFoldDB" id="B6QCA6"/>
<evidence type="ECO:0000256" key="10">
    <source>
        <dbReference type="ARBA" id="ARBA00023054"/>
    </source>
</evidence>
<dbReference type="InterPro" id="IPR027073">
    <property type="entry name" value="5_3_exoribonuclease"/>
</dbReference>
<feature type="domain" description="CCHC-type" evidence="18">
    <location>
        <begin position="273"/>
        <end position="287"/>
    </location>
</feature>
<comment type="subcellular location">
    <subcellularLocation>
        <location evidence="1">Nucleus</location>
    </subcellularLocation>
</comment>
<protein>
    <recommendedName>
        <fullName evidence="15">5'-3' exoribonuclease</fullName>
        <ecNumber evidence="15">3.1.13.-</ecNumber>
    </recommendedName>
</protein>
<dbReference type="InterPro" id="IPR041412">
    <property type="entry name" value="Xrn1_helical"/>
</dbReference>
<proteinExistence type="inferred from homology"/>
<dbReference type="FunFam" id="3.40.50.12390:FF:000005">
    <property type="entry name" value="5'-3' exoribonuclease 2"/>
    <property type="match status" value="1"/>
</dbReference>
<dbReference type="Pfam" id="PF17846">
    <property type="entry name" value="XRN_M"/>
    <property type="match status" value="2"/>
</dbReference>
<dbReference type="SMART" id="SM00343">
    <property type="entry name" value="ZnF_C2HC"/>
    <property type="match status" value="1"/>
</dbReference>
<dbReference type="PhylomeDB" id="B6QCA6"/>
<dbReference type="GO" id="GO:0006353">
    <property type="term" value="P:DNA-templated transcription termination"/>
    <property type="evidence" value="ECO:0007669"/>
    <property type="project" value="UniProtKB-KW"/>
</dbReference>
<evidence type="ECO:0000256" key="7">
    <source>
        <dbReference type="ARBA" id="ARBA00022801"/>
    </source>
</evidence>
<feature type="compositionally biased region" description="Gly residues" evidence="17">
    <location>
        <begin position="882"/>
        <end position="896"/>
    </location>
</feature>
<comment type="subunit">
    <text evidence="14">Interacts with RAI1; the interaction is direct, stabilizes RAT1 protein structure and may stimulate its exoribonuclease activity. The interaction also stimulates RAI1 pyrophosphohydrolase activity, probably by recruiting it to mRNA substrates.</text>
</comment>
<keyword evidence="10" id="KW-0175">Coiled coil</keyword>
<dbReference type="CDD" id="cd18673">
    <property type="entry name" value="PIN_XRN1-2-like"/>
    <property type="match status" value="1"/>
</dbReference>
<evidence type="ECO:0000256" key="16">
    <source>
        <dbReference type="PROSITE-ProRule" id="PRU00047"/>
    </source>
</evidence>
<organism evidence="19 20">
    <name type="scientific">Talaromyces marneffei (strain ATCC 18224 / CBS 334.59 / QM 7333)</name>
    <name type="common">Penicillium marneffei</name>
    <dbReference type="NCBI Taxonomy" id="441960"/>
    <lineage>
        <taxon>Eukaryota</taxon>
        <taxon>Fungi</taxon>
        <taxon>Dikarya</taxon>
        <taxon>Ascomycota</taxon>
        <taxon>Pezizomycotina</taxon>
        <taxon>Eurotiomycetes</taxon>
        <taxon>Eurotiomycetidae</taxon>
        <taxon>Eurotiales</taxon>
        <taxon>Trichocomaceae</taxon>
        <taxon>Talaromyces</taxon>
        <taxon>Talaromyces sect. Talaromyces</taxon>
    </lineage>
</organism>
<evidence type="ECO:0000256" key="8">
    <source>
        <dbReference type="ARBA" id="ARBA00022839"/>
    </source>
</evidence>
<feature type="compositionally biased region" description="Polar residues" evidence="17">
    <location>
        <begin position="960"/>
        <end position="987"/>
    </location>
</feature>
<keyword evidence="16" id="KW-0479">Metal-binding</keyword>
<feature type="region of interest" description="Disordered" evidence="17">
    <location>
        <begin position="416"/>
        <end position="469"/>
    </location>
</feature>
<dbReference type="HOGENOM" id="CLU_006038_1_1_1"/>
<keyword evidence="5 15" id="KW-0507">mRNA processing</keyword>
<dbReference type="EMBL" id="DS995900">
    <property type="protein sequence ID" value="EEA25600.1"/>
    <property type="molecule type" value="Genomic_DNA"/>
</dbReference>
<evidence type="ECO:0000256" key="14">
    <source>
        <dbReference type="ARBA" id="ARBA00046943"/>
    </source>
</evidence>
<dbReference type="InterPro" id="IPR001878">
    <property type="entry name" value="Znf_CCHC"/>
</dbReference>
<evidence type="ECO:0000256" key="9">
    <source>
        <dbReference type="ARBA" id="ARBA00023015"/>
    </source>
</evidence>
<dbReference type="FunFam" id="3.40.50.12390:FF:000003">
    <property type="entry name" value="5'-3' exoribonuclease"/>
    <property type="match status" value="1"/>
</dbReference>
<comment type="similarity">
    <text evidence="2 15">Belongs to the 5'-3' exonuclease family. XRN2/RAT1 subfamily.</text>
</comment>
<keyword evidence="7 15" id="KW-0378">Hydrolase</keyword>
<keyword evidence="9" id="KW-0805">Transcription regulation</keyword>
<dbReference type="GO" id="GO:0000956">
    <property type="term" value="P:nuclear-transcribed mRNA catabolic process"/>
    <property type="evidence" value="ECO:0007669"/>
    <property type="project" value="TreeGrafter"/>
</dbReference>
<feature type="region of interest" description="Disordered" evidence="17">
    <location>
        <begin position="875"/>
        <end position="1042"/>
    </location>
</feature>
<dbReference type="EC" id="3.1.13.-" evidence="15"/>
<evidence type="ECO:0000256" key="6">
    <source>
        <dbReference type="ARBA" id="ARBA00022722"/>
    </source>
</evidence>
<dbReference type="STRING" id="441960.B6QCA6"/>
<dbReference type="GO" id="GO:0003723">
    <property type="term" value="F:RNA binding"/>
    <property type="evidence" value="ECO:0007669"/>
    <property type="project" value="TreeGrafter"/>
</dbReference>
<comment type="function">
    <text evidence="13">Possesses 5'-&gt;3' exoribonuclease activity. Required for the processing of nuclear mRNA and rRNA precursors. May promote the termination of transcription by RNA polymerase II. Essential for vegetative cell growth and chromosome segregation.</text>
</comment>
<keyword evidence="16" id="KW-0862">Zinc</keyword>
<evidence type="ECO:0000256" key="5">
    <source>
        <dbReference type="ARBA" id="ARBA00022664"/>
    </source>
</evidence>